<feature type="domain" description="N-acetyltransferase" evidence="1">
    <location>
        <begin position="173"/>
        <end position="224"/>
    </location>
</feature>
<dbReference type="EMBL" id="QJVD01000010">
    <property type="protein sequence ID" value="PYI67297.1"/>
    <property type="molecule type" value="Genomic_DNA"/>
</dbReference>
<dbReference type="InterPro" id="IPR016181">
    <property type="entry name" value="Acyl_CoA_acyltransferase"/>
</dbReference>
<comment type="caution">
    <text evidence="2">The sequence shown here is derived from an EMBL/GenBank/DDBJ whole genome shotgun (WGS) entry which is preliminary data.</text>
</comment>
<dbReference type="InterPro" id="IPR000182">
    <property type="entry name" value="GNAT_dom"/>
</dbReference>
<evidence type="ECO:0000259" key="1">
    <source>
        <dbReference type="Pfam" id="PF00583"/>
    </source>
</evidence>
<dbReference type="AlphaFoldDB" id="A0A2V5LV02"/>
<evidence type="ECO:0000313" key="3">
    <source>
        <dbReference type="Proteomes" id="UP000247832"/>
    </source>
</evidence>
<dbReference type="RefSeq" id="WP_110501082.1">
    <property type="nucleotide sequence ID" value="NZ_QJVD01000010.1"/>
</dbReference>
<reference evidence="2 3" key="1">
    <citation type="submission" date="2018-05" db="EMBL/GenBank/DDBJ databases">
        <title>Genetic diversity of glacier-inhabiting Cryobacterium bacteria in China and description of Cryobacterium mengkeensis sp. nov. and Arthrobacter glacialis sp. nov.</title>
        <authorList>
            <person name="Liu Q."/>
            <person name="Xin Y.-H."/>
        </authorList>
    </citation>
    <scope>NUCLEOTIDE SEQUENCE [LARGE SCALE GENOMIC DNA]</scope>
    <source>
        <strain evidence="2 3">LI2</strain>
    </source>
</reference>
<dbReference type="Pfam" id="PF00583">
    <property type="entry name" value="Acetyltransf_1"/>
    <property type="match status" value="1"/>
</dbReference>
<gene>
    <name evidence="2" type="ORF">CVV68_11230</name>
</gene>
<dbReference type="Proteomes" id="UP000247832">
    <property type="component" value="Unassembled WGS sequence"/>
</dbReference>
<protein>
    <submittedName>
        <fullName evidence="2">N-acetyltransferase</fullName>
    </submittedName>
</protein>
<keyword evidence="2" id="KW-0808">Transferase</keyword>
<accession>A0A2V5LV02</accession>
<organism evidence="2 3">
    <name type="scientific">Arthrobacter livingstonensis</name>
    <dbReference type="NCBI Taxonomy" id="670078"/>
    <lineage>
        <taxon>Bacteria</taxon>
        <taxon>Bacillati</taxon>
        <taxon>Actinomycetota</taxon>
        <taxon>Actinomycetes</taxon>
        <taxon>Micrococcales</taxon>
        <taxon>Micrococcaceae</taxon>
        <taxon>Arthrobacter</taxon>
    </lineage>
</organism>
<sequence length="238" mass="24917">MTFDVSSAAIVRLAWERGLGLPADSLVNSSSAGRITHVEDSGSLTFLRLWDQAVLTGPAELLHAAQAYSDDELSDHANMLRLTRDFGGRGHGTQTLYYADDLPLHQPPGTVMVSHGHPDAEALAALCPPDDVNDVGLAGLPHKFTVMESPEPDAGPLACAAYAEFAGLLAQLGTLVAPKFRRRGLGGLATEIAAHEALAAGLIVQWRADVNNAPAHALAMSTGFSVAGLQTSVALVPR</sequence>
<proteinExistence type="predicted"/>
<dbReference type="Gene3D" id="3.40.630.30">
    <property type="match status" value="1"/>
</dbReference>
<evidence type="ECO:0000313" key="2">
    <source>
        <dbReference type="EMBL" id="PYI67297.1"/>
    </source>
</evidence>
<dbReference type="OrthoDB" id="4824241at2"/>
<dbReference type="GO" id="GO:0016747">
    <property type="term" value="F:acyltransferase activity, transferring groups other than amino-acyl groups"/>
    <property type="evidence" value="ECO:0007669"/>
    <property type="project" value="InterPro"/>
</dbReference>
<name>A0A2V5LV02_9MICC</name>
<dbReference type="SUPFAM" id="SSF55729">
    <property type="entry name" value="Acyl-CoA N-acyltransferases (Nat)"/>
    <property type="match status" value="1"/>
</dbReference>
<keyword evidence="3" id="KW-1185">Reference proteome</keyword>